<keyword evidence="2" id="KW-1185">Reference proteome</keyword>
<gene>
    <name evidence="1" type="ORF">PSEWESI4_01047</name>
</gene>
<organism evidence="1 2">
    <name type="scientific">Zestomonas carbonaria</name>
    <dbReference type="NCBI Taxonomy" id="2762745"/>
    <lineage>
        <taxon>Bacteria</taxon>
        <taxon>Pseudomonadati</taxon>
        <taxon>Pseudomonadota</taxon>
        <taxon>Gammaproteobacteria</taxon>
        <taxon>Pseudomonadales</taxon>
        <taxon>Pseudomonadaceae</taxon>
        <taxon>Zestomonas</taxon>
    </lineage>
</organism>
<dbReference type="InterPro" id="IPR011990">
    <property type="entry name" value="TPR-like_helical_dom_sf"/>
</dbReference>
<protein>
    <recommendedName>
        <fullName evidence="3">Tetratricopeptide repeat-containing protein</fullName>
    </recommendedName>
</protein>
<dbReference type="Gene3D" id="1.25.40.10">
    <property type="entry name" value="Tetratricopeptide repeat domain"/>
    <property type="match status" value="1"/>
</dbReference>
<proteinExistence type="predicted"/>
<sequence length="146" mass="16773">MEHWKDMIGTGNRHFQIGDWVEARELYLQALAWAQTLFDRWPNADEAVAALVVSYHNLADLHLCLGQPEESAEYLCACHERLLRSMADLRLDEGLREAACRHSRHTYAALLGFISEHGTYPRTEALLATLAPRRLADTRPALRYYH</sequence>
<accession>A0A7U7I815</accession>
<dbReference type="SUPFAM" id="SSF48452">
    <property type="entry name" value="TPR-like"/>
    <property type="match status" value="1"/>
</dbReference>
<reference evidence="1 2" key="1">
    <citation type="submission" date="2020-08" db="EMBL/GenBank/DDBJ databases">
        <authorList>
            <person name="Criscuolo A."/>
        </authorList>
    </citation>
    <scope>NUCLEOTIDE SEQUENCE [LARGE SCALE GENOMIC DNA]</scope>
    <source>
        <strain evidence="1">CIP111764</strain>
    </source>
</reference>
<comment type="caution">
    <text evidence="1">The sequence shown here is derived from an EMBL/GenBank/DDBJ whole genome shotgun (WGS) entry which is preliminary data.</text>
</comment>
<name>A0A7U7I815_9GAMM</name>
<evidence type="ECO:0000313" key="1">
    <source>
        <dbReference type="EMBL" id="CAD5106780.1"/>
    </source>
</evidence>
<evidence type="ECO:0008006" key="3">
    <source>
        <dbReference type="Google" id="ProtNLM"/>
    </source>
</evidence>
<evidence type="ECO:0000313" key="2">
    <source>
        <dbReference type="Proteomes" id="UP000583387"/>
    </source>
</evidence>
<dbReference type="RefSeq" id="WP_187670141.1">
    <property type="nucleotide sequence ID" value="NZ_CAJFCI010000026.1"/>
</dbReference>
<dbReference type="AlphaFoldDB" id="A0A7U7I815"/>
<dbReference type="EMBL" id="CAJFCI010000026">
    <property type="protein sequence ID" value="CAD5106780.1"/>
    <property type="molecule type" value="Genomic_DNA"/>
</dbReference>
<dbReference type="Proteomes" id="UP000583387">
    <property type="component" value="Unassembled WGS sequence"/>
</dbReference>